<protein>
    <recommendedName>
        <fullName evidence="12">TBC1 domain family member 5</fullName>
    </recommendedName>
</protein>
<feature type="region of interest" description="Disordered" evidence="13">
    <location>
        <begin position="474"/>
        <end position="581"/>
    </location>
</feature>
<evidence type="ECO:0000256" key="2">
    <source>
        <dbReference type="ARBA" id="ARBA00004608"/>
    </source>
</evidence>
<dbReference type="Gene3D" id="1.10.472.80">
    <property type="entry name" value="Ypt/Rab-GAP domain of gyp1p, domain 3"/>
    <property type="match status" value="1"/>
</dbReference>
<dbReference type="InterPro" id="IPR035969">
    <property type="entry name" value="Rab-GAP_TBC_sf"/>
</dbReference>
<evidence type="ECO:0000256" key="10">
    <source>
        <dbReference type="ARBA" id="ARBA00023329"/>
    </source>
</evidence>
<dbReference type="GO" id="GO:0015031">
    <property type="term" value="P:protein transport"/>
    <property type="evidence" value="ECO:0007669"/>
    <property type="project" value="UniProtKB-KW"/>
</dbReference>
<evidence type="ECO:0000313" key="17">
    <source>
        <dbReference type="Proteomes" id="UP000429181"/>
    </source>
</evidence>
<feature type="region of interest" description="Disordered" evidence="13">
    <location>
        <begin position="730"/>
        <end position="772"/>
    </location>
</feature>
<keyword evidence="8" id="KW-0072">Autophagy</keyword>
<comment type="subunit">
    <text evidence="11">Interacts with MAP1LC3A, MAP1LC3B, MAP1LC3C, GABARAP, GABARAPL1, GABARAPL2. Interacts with VPS29 and VPS35; indicative for an association with retromer CSC subcomplex. MAP1LC3A and VPS29 compete for binding to TBC1D5. Interacts with AP2M1; indicative for an association with the AP2 complex. Interacts with ULK1 and ATG13 (phosphorylated); indicative for an association with the activated ULK1-ATG13-FIP200 complex. Interacts with ATG9A; the interactions seems to be restricted to the AP2-clathrin-associated fraction of ATG9A.</text>
</comment>
<keyword evidence="16" id="KW-1185">Reference proteome</keyword>
<evidence type="ECO:0000256" key="12">
    <source>
        <dbReference type="ARBA" id="ARBA00072014"/>
    </source>
</evidence>
<keyword evidence="4" id="KW-0343">GTPase activation</keyword>
<reference evidence="16 17" key="1">
    <citation type="submission" date="2018-11" db="EMBL/GenBank/DDBJ databases">
        <title>Haplotype-resolved cattle genomes.</title>
        <authorList>
            <person name="Low W.Y."/>
            <person name="Tearle R."/>
            <person name="Bickhart D.M."/>
            <person name="Rosen B.D."/>
            <person name="Koren S."/>
            <person name="Rhie A."/>
            <person name="Hiendleder S."/>
            <person name="Phillippy A.M."/>
            <person name="Smith T.P.L."/>
            <person name="Williams J.L."/>
        </authorList>
    </citation>
    <scope>NUCLEOTIDE SEQUENCE [LARGE SCALE GENOMIC DNA]</scope>
</reference>
<feature type="compositionally biased region" description="Basic and acidic residues" evidence="13">
    <location>
        <begin position="1"/>
        <end position="13"/>
    </location>
</feature>
<evidence type="ECO:0000259" key="14">
    <source>
        <dbReference type="PROSITE" id="PS50086"/>
    </source>
</evidence>
<dbReference type="Ensembl" id="ENSBIXT00000052871.1">
    <property type="protein sequence ID" value="ENSBIXP00000044291.1"/>
    <property type="gene ID" value="ENSBIXG00000028459.1"/>
</dbReference>
<evidence type="ECO:0000256" key="8">
    <source>
        <dbReference type="ARBA" id="ARBA00023006"/>
    </source>
</evidence>
<dbReference type="PANTHER" id="PTHR22957">
    <property type="entry name" value="TBC1 DOMAIN FAMILY MEMBER GTPASE-ACTIVATING PROTEIN"/>
    <property type="match status" value="1"/>
</dbReference>
<dbReference type="FunFam" id="1.10.8.270:FF:000011">
    <property type="entry name" value="TBC1 domain family member 5"/>
    <property type="match status" value="1"/>
</dbReference>
<dbReference type="FunFam" id="1.10.472.80:FF:000010">
    <property type="entry name" value="Putative TBC1 domain family member 5"/>
    <property type="match status" value="1"/>
</dbReference>
<dbReference type="GeneTree" id="ENSGT00940000157121"/>
<dbReference type="GO" id="GO:0005096">
    <property type="term" value="F:GTPase activator activity"/>
    <property type="evidence" value="ECO:0007669"/>
    <property type="project" value="UniProtKB-KW"/>
</dbReference>
<dbReference type="GO" id="GO:0006914">
    <property type="term" value="P:autophagy"/>
    <property type="evidence" value="ECO:0007669"/>
    <property type="project" value="UniProtKB-KW"/>
</dbReference>
<dbReference type="Pfam" id="PF00566">
    <property type="entry name" value="RabGAP-TBC"/>
    <property type="match status" value="2"/>
</dbReference>
<evidence type="ECO:0000313" key="16">
    <source>
        <dbReference type="Proteomes" id="UP000314981"/>
    </source>
</evidence>
<dbReference type="CTD" id="9779"/>
<dbReference type="SMART" id="SM00164">
    <property type="entry name" value="TBC"/>
    <property type="match status" value="1"/>
</dbReference>
<evidence type="ECO:0000256" key="9">
    <source>
        <dbReference type="ARBA" id="ARBA00023136"/>
    </source>
</evidence>
<keyword evidence="3" id="KW-0813">Transport</keyword>
<feature type="compositionally biased region" description="Gly residues" evidence="13">
    <location>
        <begin position="474"/>
        <end position="486"/>
    </location>
</feature>
<feature type="region of interest" description="Disordered" evidence="13">
    <location>
        <begin position="672"/>
        <end position="692"/>
    </location>
</feature>
<dbReference type="GO" id="GO:0010008">
    <property type="term" value="C:endosome membrane"/>
    <property type="evidence" value="ECO:0007669"/>
    <property type="project" value="UniProtKB-SubCell"/>
</dbReference>
<dbReference type="PANTHER" id="PTHR22957:SF337">
    <property type="entry name" value="TBC1 DOMAIN FAMILY MEMBER 5"/>
    <property type="match status" value="1"/>
</dbReference>
<dbReference type="Gene3D" id="1.10.8.270">
    <property type="entry name" value="putative rabgap domain of human tbc1 domain family member 14 like domains"/>
    <property type="match status" value="1"/>
</dbReference>
<dbReference type="InterPro" id="IPR000195">
    <property type="entry name" value="Rab-GAP-TBC_dom"/>
</dbReference>
<dbReference type="GeneID" id="113897163"/>
<evidence type="ECO:0000256" key="7">
    <source>
        <dbReference type="ARBA" id="ARBA00022927"/>
    </source>
</evidence>
<evidence type="ECO:0000256" key="6">
    <source>
        <dbReference type="ARBA" id="ARBA00022753"/>
    </source>
</evidence>
<dbReference type="GO" id="GO:0005776">
    <property type="term" value="C:autophagosome"/>
    <property type="evidence" value="ECO:0007669"/>
    <property type="project" value="UniProtKB-SubCell"/>
</dbReference>
<dbReference type="SUPFAM" id="SSF47923">
    <property type="entry name" value="Ypt/Rab-GAP domain of gyp1p"/>
    <property type="match status" value="2"/>
</dbReference>
<evidence type="ECO:0000256" key="13">
    <source>
        <dbReference type="SAM" id="MobiDB-lite"/>
    </source>
</evidence>
<organism evidence="15 16">
    <name type="scientific">Bos indicus x Bos taurus</name>
    <name type="common">Hybrid cattle</name>
    <dbReference type="NCBI Taxonomy" id="30522"/>
    <lineage>
        <taxon>Eukaryota</taxon>
        <taxon>Metazoa</taxon>
        <taxon>Chordata</taxon>
        <taxon>Craniata</taxon>
        <taxon>Vertebrata</taxon>
        <taxon>Euteleostomi</taxon>
        <taxon>Mammalia</taxon>
        <taxon>Eutheria</taxon>
        <taxon>Laurasiatheria</taxon>
        <taxon>Artiodactyla</taxon>
        <taxon>Ruminantia</taxon>
        <taxon>Pecora</taxon>
        <taxon>Bovidae</taxon>
        <taxon>Bovinae</taxon>
        <taxon>Bos</taxon>
    </lineage>
</organism>
<evidence type="ECO:0000313" key="15">
    <source>
        <dbReference type="Ensembl" id="ENSBIXP00000044291.1"/>
    </source>
</evidence>
<evidence type="ECO:0000256" key="3">
    <source>
        <dbReference type="ARBA" id="ARBA00022448"/>
    </source>
</evidence>
<dbReference type="AlphaFoldDB" id="A0A4W2F4B4"/>
<sequence>MYHSLSETRHPLQPEEQEVGTDPLSSYPDQPGGDSNQNGRTSSLDSDGTFNSYRKEWEELFVNNNYLATIRQKGINGQLRSSRFRSICWKLFLCVLPQDKSQWISKIKELRAWYSSVKEIHITNPRKAVGQQDLMINNPLSQDEGSLWNKFFQDKELRSMIEQDVKRTFPEMQFFQQESVRKILTDVLFCYARENEQLLYKQGMHELLAPIVFTLHCDHQAFLHASESAQPSEEMKTLLNPEYLEHDAYAMFSQLMETAEPWFSTFEHDGQKGKETLMPPIPFARPQDLGPTIAIVTKVNQIQDQLLKKHDIELYMHLNRLEIAPQIYGLRWVRLLFGREFPLQDLLVVWDALFADGLTLTLVDYVFVAMLLYIRDALISSNYQTCLGLLMHYPLIGDVHSLILKALFLRDPKRNPRPVTYQFHPNLDYYKARGADLMNKSRTNAKGAPLNINKVSNSLINFGRKLISPAAAPGGAGGPVAAGGAGAPSPAAAPTRTLAEAPRHALQQQQQRLMKSESMPVQLNKGQSSKNISSSPSIESLPGGREFTGSPPSSAAKKDSFFSNISRSRSHSKTMGRRESEEELEAQISFLQGQLNDLDAMCKYCAKVMDTHLVNIQEVILQENLEKEDQILVSLAGLKQIKDILKGSLRFNQSQLEAEDNEQISISDDHYCSSGAAQQAPPAAPGRRERPGADDFVLVSKDCEERGAGLSPAGQAQPLRPLRGAARPVLVFSDPLTGPASASSSNPSSSPDDDSSGHSKDSGFTIVSPLDL</sequence>
<name>A0A4W2F4B4_BOBOX</name>
<accession>A0A4W2F4B4</accession>
<reference evidence="15" key="2">
    <citation type="submission" date="2025-05" db="UniProtKB">
        <authorList>
            <consortium name="Ensembl"/>
        </authorList>
    </citation>
    <scope>IDENTIFICATION</scope>
</reference>
<feature type="region of interest" description="Disordered" evidence="13">
    <location>
        <begin position="1"/>
        <end position="47"/>
    </location>
</feature>
<keyword evidence="6" id="KW-0967">Endosome</keyword>
<comment type="subcellular location">
    <subcellularLocation>
        <location evidence="1">Cytoplasmic vesicle</location>
        <location evidence="1">Autophagosome</location>
    </subcellularLocation>
    <subcellularLocation>
        <location evidence="2">Endosome membrane</location>
    </subcellularLocation>
</comment>
<feature type="compositionally biased region" description="Polar residues" evidence="13">
    <location>
        <begin position="23"/>
        <end position="47"/>
    </location>
</feature>
<evidence type="ECO:0000256" key="4">
    <source>
        <dbReference type="ARBA" id="ARBA00022468"/>
    </source>
</evidence>
<feature type="compositionally biased region" description="Low complexity" evidence="13">
    <location>
        <begin position="528"/>
        <end position="540"/>
    </location>
</feature>
<keyword evidence="10" id="KW-0968">Cytoplasmic vesicle</keyword>
<feature type="compositionally biased region" description="Low complexity" evidence="13">
    <location>
        <begin position="738"/>
        <end position="750"/>
    </location>
</feature>
<proteinExistence type="predicted"/>
<gene>
    <name evidence="15" type="primary">TBC1D5</name>
</gene>
<evidence type="ECO:0000256" key="1">
    <source>
        <dbReference type="ARBA" id="ARBA00004419"/>
    </source>
</evidence>
<dbReference type="PROSITE" id="PS50086">
    <property type="entry name" value="TBC_RABGAP"/>
    <property type="match status" value="1"/>
</dbReference>
<feature type="compositionally biased region" description="Polar residues" evidence="13">
    <location>
        <begin position="506"/>
        <end position="527"/>
    </location>
</feature>
<keyword evidence="7" id="KW-0653">Protein transport</keyword>
<evidence type="ECO:0000256" key="11">
    <source>
        <dbReference type="ARBA" id="ARBA00062017"/>
    </source>
</evidence>
<dbReference type="Proteomes" id="UP000314981">
    <property type="component" value="Chromosome 1"/>
</dbReference>
<dbReference type="Proteomes" id="UP000429181">
    <property type="component" value="Chromosome 1"/>
</dbReference>
<feature type="domain" description="Rab-GAP TBC" evidence="14">
    <location>
        <begin position="79"/>
        <end position="357"/>
    </location>
</feature>
<keyword evidence="9" id="KW-0472">Membrane</keyword>
<keyword evidence="5" id="KW-0597">Phosphoprotein</keyword>
<evidence type="ECO:0000256" key="5">
    <source>
        <dbReference type="ARBA" id="ARBA00022553"/>
    </source>
</evidence>
<dbReference type="RefSeq" id="XP_027405428.1">
    <property type="nucleotide sequence ID" value="XM_027549627.1"/>
</dbReference>
<dbReference type="Ensembl" id="ENSBIXT00005017381.1">
    <property type="protein sequence ID" value="ENSBIXP00005033545.1"/>
    <property type="gene ID" value="ENSBIXG00005005933.1"/>
</dbReference>